<reference evidence="2" key="2">
    <citation type="submission" date="2021-04" db="EMBL/GenBank/DDBJ databases">
        <title>Complete Genome and methylome analysis of Thiothrix fructosivorans ATCC 49748.</title>
        <authorList>
            <person name="Fomenkov A."/>
            <person name="Sun L."/>
            <person name="Vincze T."/>
            <person name="Grabovich M.Y."/>
            <person name="Roberts R.J."/>
        </authorList>
    </citation>
    <scope>NUCLEOTIDE SEQUENCE</scope>
    <source>
        <strain evidence="2">ATCC 49748</strain>
    </source>
</reference>
<gene>
    <name evidence="2" type="ORF">J1836_010180</name>
    <name evidence="1" type="ORF">J1836_14800</name>
</gene>
<dbReference type="AlphaFoldDB" id="A0A8B0SP16"/>
<accession>A0A8B0SP16</accession>
<keyword evidence="3" id="KW-1185">Reference proteome</keyword>
<evidence type="ECO:0000313" key="3">
    <source>
        <dbReference type="Proteomes" id="UP000664466"/>
    </source>
</evidence>
<evidence type="ECO:0000313" key="1">
    <source>
        <dbReference type="EMBL" id="MBO0614177.1"/>
    </source>
</evidence>
<evidence type="ECO:0000313" key="2">
    <source>
        <dbReference type="EMBL" id="QTX12659.1"/>
    </source>
</evidence>
<sequence length="163" mass="18604">MNKTVRQCQPCTACCDGWVQMNIKGTDVYPGCPCPHSTGKGCNDYANRPIDPCDNFNCGWVIPNSPLPDWMKPHEAKVMVLFNKFHWQGMPVDVAIPVGKRIPPRALNWIKHFAEQHQRPLVYLEQEVINGKIQREQQAIAYGSPDFQQYVLAKIAAGQRLWR</sequence>
<dbReference type="EMBL" id="CP072748">
    <property type="protein sequence ID" value="QTX12659.1"/>
    <property type="molecule type" value="Genomic_DNA"/>
</dbReference>
<dbReference type="RefSeq" id="WP_207251927.1">
    <property type="nucleotide sequence ID" value="NZ_JAFMPM010000008.1"/>
</dbReference>
<reference evidence="1 3" key="1">
    <citation type="submission" date="2021-03" db="EMBL/GenBank/DDBJ databases">
        <title>Draft genome and methylome analysis of Thiotrix fructosivoruns ATCC 49748.</title>
        <authorList>
            <person name="Fomenkov A."/>
            <person name="Grabovich M.Y."/>
            <person name="Roberts R.J."/>
        </authorList>
    </citation>
    <scope>NUCLEOTIDE SEQUENCE [LARGE SCALE GENOMIC DNA]</scope>
    <source>
        <strain evidence="1 3">ATCC 49748</strain>
    </source>
</reference>
<evidence type="ECO:0008006" key="4">
    <source>
        <dbReference type="Google" id="ProtNLM"/>
    </source>
</evidence>
<dbReference type="EMBL" id="JAFMPM010000008">
    <property type="protein sequence ID" value="MBO0614177.1"/>
    <property type="molecule type" value="Genomic_DNA"/>
</dbReference>
<organism evidence="2">
    <name type="scientific">Thiothrix fructosivorans</name>
    <dbReference type="NCBI Taxonomy" id="111770"/>
    <lineage>
        <taxon>Bacteria</taxon>
        <taxon>Pseudomonadati</taxon>
        <taxon>Pseudomonadota</taxon>
        <taxon>Gammaproteobacteria</taxon>
        <taxon>Thiotrichales</taxon>
        <taxon>Thiotrichaceae</taxon>
        <taxon>Thiothrix</taxon>
    </lineage>
</organism>
<name>A0A8B0SP16_9GAMM</name>
<protein>
    <recommendedName>
        <fullName evidence="4">Zinc/iron-chelating domain-containing protein</fullName>
    </recommendedName>
</protein>
<proteinExistence type="predicted"/>
<dbReference type="Proteomes" id="UP000664466">
    <property type="component" value="Unassembled WGS sequence"/>
</dbReference>